<evidence type="ECO:0000256" key="1">
    <source>
        <dbReference type="ARBA" id="ARBA00004651"/>
    </source>
</evidence>
<feature type="transmembrane region" description="Helical" evidence="6">
    <location>
        <begin position="36"/>
        <end position="58"/>
    </location>
</feature>
<name>A0A8J6TJC3_9CHLR</name>
<dbReference type="PANTHER" id="PTHR43370:SF2">
    <property type="entry name" value="ABC TRANSPORTER PERMEASE PROTEIN"/>
    <property type="match status" value="1"/>
</dbReference>
<accession>A0A8J6TJC3</accession>
<feature type="transmembrane region" description="Helical" evidence="6">
    <location>
        <begin position="272"/>
        <end position="292"/>
    </location>
</feature>
<gene>
    <name evidence="7" type="ORF">H8E29_09045</name>
</gene>
<dbReference type="PANTHER" id="PTHR43370">
    <property type="entry name" value="SUGAR ABC TRANSPORTER INTEGRAL MEMBRANE PROTEIN-RELATED"/>
    <property type="match status" value="1"/>
</dbReference>
<sequence>MTPELVIIGILTSGIRLATPYLYAAIGETFGQRSGVLNLGVDGQMLLGAFAGFYVAFTTGSLELGLLAAILVGAVMGLAMAFVTVNLQAEQGISGIGFYLFGLGMSELLFKMLLGTVETVKGFPSLHIPFLGDIPVLGEIFFQHNVMVYGAFLLVPVAWFVLNKTTLGLKIHSVGENPEAADSLGVSVARIRYFTIILGGILSGVAGASLSIALLNVFQQNMTSGLGFIAVALVYFGAWRPWGVLAGALLFSMVNSLQLWMQVLNIPIPTEIAIMLPYILTIVVLVITVSRVRSPSALTKPFDRGE</sequence>
<evidence type="ECO:0000256" key="3">
    <source>
        <dbReference type="ARBA" id="ARBA00022692"/>
    </source>
</evidence>
<reference evidence="7 8" key="1">
    <citation type="submission" date="2020-08" db="EMBL/GenBank/DDBJ databases">
        <title>Bridging the membrane lipid divide: bacteria of the FCB group superphylum have the potential to synthesize archaeal ether lipids.</title>
        <authorList>
            <person name="Villanueva L."/>
            <person name="Von Meijenfeldt F.A.B."/>
            <person name="Westbye A.B."/>
            <person name="Yadav S."/>
            <person name="Hopmans E.C."/>
            <person name="Dutilh B.E."/>
            <person name="Sinninghe Damste J.S."/>
        </authorList>
    </citation>
    <scope>NUCLEOTIDE SEQUENCE [LARGE SCALE GENOMIC DNA]</scope>
    <source>
        <strain evidence="7">NIOZ-UU36</strain>
    </source>
</reference>
<dbReference type="GO" id="GO:0022857">
    <property type="term" value="F:transmembrane transporter activity"/>
    <property type="evidence" value="ECO:0007669"/>
    <property type="project" value="InterPro"/>
</dbReference>
<dbReference type="InterPro" id="IPR001851">
    <property type="entry name" value="ABC_transp_permease"/>
</dbReference>
<dbReference type="EMBL" id="JACNJN010000108">
    <property type="protein sequence ID" value="MBC8335397.1"/>
    <property type="molecule type" value="Genomic_DNA"/>
</dbReference>
<keyword evidence="4 6" id="KW-1133">Transmembrane helix</keyword>
<keyword evidence="2" id="KW-1003">Cell membrane</keyword>
<organism evidence="7 8">
    <name type="scientific">Candidatus Desulfolinea nitratireducens</name>
    <dbReference type="NCBI Taxonomy" id="2841698"/>
    <lineage>
        <taxon>Bacteria</taxon>
        <taxon>Bacillati</taxon>
        <taxon>Chloroflexota</taxon>
        <taxon>Anaerolineae</taxon>
        <taxon>Anaerolineales</taxon>
        <taxon>Anaerolineales incertae sedis</taxon>
        <taxon>Candidatus Desulfolinea</taxon>
    </lineage>
</organism>
<dbReference type="Pfam" id="PF02653">
    <property type="entry name" value="BPD_transp_2"/>
    <property type="match status" value="1"/>
</dbReference>
<keyword evidence="5 6" id="KW-0472">Membrane</keyword>
<dbReference type="GO" id="GO:0005886">
    <property type="term" value="C:plasma membrane"/>
    <property type="evidence" value="ECO:0007669"/>
    <property type="project" value="UniProtKB-SubCell"/>
</dbReference>
<evidence type="ECO:0000256" key="5">
    <source>
        <dbReference type="ARBA" id="ARBA00023136"/>
    </source>
</evidence>
<feature type="transmembrane region" description="Helical" evidence="6">
    <location>
        <begin position="193"/>
        <end position="215"/>
    </location>
</feature>
<dbReference type="CDD" id="cd06580">
    <property type="entry name" value="TM_PBP1_transp_TpRbsC_like"/>
    <property type="match status" value="1"/>
</dbReference>
<feature type="transmembrane region" description="Helical" evidence="6">
    <location>
        <begin position="6"/>
        <end position="24"/>
    </location>
</feature>
<dbReference type="AlphaFoldDB" id="A0A8J6TJC3"/>
<evidence type="ECO:0000256" key="4">
    <source>
        <dbReference type="ARBA" id="ARBA00022989"/>
    </source>
</evidence>
<evidence type="ECO:0000256" key="6">
    <source>
        <dbReference type="SAM" id="Phobius"/>
    </source>
</evidence>
<comment type="caution">
    <text evidence="7">The sequence shown here is derived from an EMBL/GenBank/DDBJ whole genome shotgun (WGS) entry which is preliminary data.</text>
</comment>
<proteinExistence type="predicted"/>
<keyword evidence="3 6" id="KW-0812">Transmembrane</keyword>
<feature type="transmembrane region" description="Helical" evidence="6">
    <location>
        <begin position="140"/>
        <end position="162"/>
    </location>
</feature>
<comment type="subcellular location">
    <subcellularLocation>
        <location evidence="1">Cell membrane</location>
        <topology evidence="1">Multi-pass membrane protein</topology>
    </subcellularLocation>
</comment>
<evidence type="ECO:0000313" key="7">
    <source>
        <dbReference type="EMBL" id="MBC8335397.1"/>
    </source>
</evidence>
<dbReference type="Proteomes" id="UP000614469">
    <property type="component" value="Unassembled WGS sequence"/>
</dbReference>
<evidence type="ECO:0000313" key="8">
    <source>
        <dbReference type="Proteomes" id="UP000614469"/>
    </source>
</evidence>
<feature type="transmembrane region" description="Helical" evidence="6">
    <location>
        <begin position="97"/>
        <end position="120"/>
    </location>
</feature>
<protein>
    <submittedName>
        <fullName evidence="7">ABC transporter permease</fullName>
    </submittedName>
</protein>
<evidence type="ECO:0000256" key="2">
    <source>
        <dbReference type="ARBA" id="ARBA00022475"/>
    </source>
</evidence>
<feature type="transmembrane region" description="Helical" evidence="6">
    <location>
        <begin position="64"/>
        <end position="85"/>
    </location>
</feature>